<dbReference type="EnsemblMetazoa" id="BGLB021505-RA">
    <property type="protein sequence ID" value="BGLB021505-PA"/>
    <property type="gene ID" value="BGLB021505"/>
</dbReference>
<organism evidence="4 5">
    <name type="scientific">Biomphalaria glabrata</name>
    <name type="common">Bloodfluke planorb</name>
    <name type="synonym">Freshwater snail</name>
    <dbReference type="NCBI Taxonomy" id="6526"/>
    <lineage>
        <taxon>Eukaryota</taxon>
        <taxon>Metazoa</taxon>
        <taxon>Spiralia</taxon>
        <taxon>Lophotrochozoa</taxon>
        <taxon>Mollusca</taxon>
        <taxon>Gastropoda</taxon>
        <taxon>Heterobranchia</taxon>
        <taxon>Euthyneura</taxon>
        <taxon>Panpulmonata</taxon>
        <taxon>Hygrophila</taxon>
        <taxon>Lymnaeoidea</taxon>
        <taxon>Planorbidae</taxon>
        <taxon>Biomphalaria</taxon>
    </lineage>
</organism>
<dbReference type="PANTHER" id="PTHR44329">
    <property type="entry name" value="SERINE/THREONINE-PROTEIN KINASE TNNI3K-RELATED"/>
    <property type="match status" value="1"/>
</dbReference>
<dbReference type="InterPro" id="IPR051681">
    <property type="entry name" value="Ser/Thr_Kinases-Pseudokinases"/>
</dbReference>
<feature type="domain" description="Serine-threonine/tyrosine-protein kinase catalytic" evidence="3">
    <location>
        <begin position="4"/>
        <end position="61"/>
    </location>
</feature>
<evidence type="ECO:0000256" key="1">
    <source>
        <dbReference type="ARBA" id="ARBA00022741"/>
    </source>
</evidence>
<evidence type="ECO:0000313" key="4">
    <source>
        <dbReference type="EnsemblMetazoa" id="BGLB021505-PA"/>
    </source>
</evidence>
<dbReference type="VEuPathDB" id="VectorBase:BGLAX_040804"/>
<dbReference type="STRING" id="6526.A0A2C9KMZ2"/>
<dbReference type="InterPro" id="IPR011009">
    <property type="entry name" value="Kinase-like_dom_sf"/>
</dbReference>
<reference evidence="4" key="1">
    <citation type="submission" date="2020-05" db="UniProtKB">
        <authorList>
            <consortium name="EnsemblMetazoa"/>
        </authorList>
    </citation>
    <scope>IDENTIFICATION</scope>
    <source>
        <strain evidence="4">BB02</strain>
    </source>
</reference>
<accession>A0A2C9KMZ2</accession>
<dbReference type="GO" id="GO:0005524">
    <property type="term" value="F:ATP binding"/>
    <property type="evidence" value="ECO:0007669"/>
    <property type="project" value="UniProtKB-KW"/>
</dbReference>
<evidence type="ECO:0000259" key="3">
    <source>
        <dbReference type="Pfam" id="PF07714"/>
    </source>
</evidence>
<dbReference type="KEGG" id="bgt:106076197"/>
<dbReference type="GO" id="GO:0004674">
    <property type="term" value="F:protein serine/threonine kinase activity"/>
    <property type="evidence" value="ECO:0007669"/>
    <property type="project" value="TreeGrafter"/>
</dbReference>
<dbReference type="AlphaFoldDB" id="A0A2C9KMZ2"/>
<gene>
    <name evidence="4" type="primary">106076197</name>
</gene>
<dbReference type="Proteomes" id="UP000076420">
    <property type="component" value="Unassembled WGS sequence"/>
</dbReference>
<dbReference type="Gene3D" id="1.10.510.10">
    <property type="entry name" value="Transferase(Phosphotransferase) domain 1"/>
    <property type="match status" value="1"/>
</dbReference>
<keyword evidence="1" id="KW-0547">Nucleotide-binding</keyword>
<dbReference type="OrthoDB" id="339325at2759"/>
<name>A0A2C9KMZ2_BIOGL</name>
<dbReference type="Pfam" id="PF07714">
    <property type="entry name" value="PK_Tyr_Ser-Thr"/>
    <property type="match status" value="1"/>
</dbReference>
<keyword evidence="2" id="KW-0067">ATP-binding</keyword>
<evidence type="ECO:0000256" key="2">
    <source>
        <dbReference type="ARBA" id="ARBA00022840"/>
    </source>
</evidence>
<protein>
    <recommendedName>
        <fullName evidence="3">Serine-threonine/tyrosine-protein kinase catalytic domain-containing protein</fullName>
    </recommendedName>
</protein>
<dbReference type="PANTHER" id="PTHR44329:SF298">
    <property type="entry name" value="MIXED LINEAGE KINASE DOMAIN-LIKE PROTEIN"/>
    <property type="match status" value="1"/>
</dbReference>
<dbReference type="InterPro" id="IPR001245">
    <property type="entry name" value="Ser-Thr/Tyr_kinase_cat_dom"/>
</dbReference>
<proteinExistence type="predicted"/>
<dbReference type="VEuPathDB" id="VectorBase:BGLB021505"/>
<dbReference type="SUPFAM" id="SSF56112">
    <property type="entry name" value="Protein kinase-like (PK-like)"/>
    <property type="match status" value="1"/>
</dbReference>
<evidence type="ECO:0000313" key="5">
    <source>
        <dbReference type="Proteomes" id="UP000076420"/>
    </source>
</evidence>
<sequence length="238" mass="27046">MITNKLPYEGCSVYQVLEQVRTNKRPLIPDHCPPDLCRLIQKCWDQNPAARPGFKEILKALEQLSVSQIWKAPDLPLNAFQNDELDPKKEVPFNNLSLSEPELKVTKVFEPSEIISQIEDKTRLELKSISSESDSESFVLVENNLGHSIPMDIPQLSGQFTSTENSTLQELAQAHITSTSPTVTLSPVLNLCLVLHKTFLLPKQFTQMCTTQSRKGIMFQIILFKKLHRRVFNCQVKS</sequence>